<comment type="caution">
    <text evidence="2">The sequence shown here is derived from an EMBL/GenBank/DDBJ whole genome shotgun (WGS) entry which is preliminary data.</text>
</comment>
<proteinExistence type="predicted"/>
<dbReference type="AlphaFoldDB" id="A0ABD3GS68"/>
<keyword evidence="3" id="KW-1185">Reference proteome</keyword>
<organism evidence="2 3">
    <name type="scientific">Riccia sorocarpa</name>
    <dbReference type="NCBI Taxonomy" id="122646"/>
    <lineage>
        <taxon>Eukaryota</taxon>
        <taxon>Viridiplantae</taxon>
        <taxon>Streptophyta</taxon>
        <taxon>Embryophyta</taxon>
        <taxon>Marchantiophyta</taxon>
        <taxon>Marchantiopsida</taxon>
        <taxon>Marchantiidae</taxon>
        <taxon>Marchantiales</taxon>
        <taxon>Ricciaceae</taxon>
        <taxon>Riccia</taxon>
    </lineage>
</organism>
<protein>
    <submittedName>
        <fullName evidence="2">Uncharacterized protein</fullName>
    </submittedName>
</protein>
<name>A0ABD3GS68_9MARC</name>
<evidence type="ECO:0000313" key="2">
    <source>
        <dbReference type="EMBL" id="KAL3682095.1"/>
    </source>
</evidence>
<evidence type="ECO:0000256" key="1">
    <source>
        <dbReference type="SAM" id="MobiDB-lite"/>
    </source>
</evidence>
<feature type="region of interest" description="Disordered" evidence="1">
    <location>
        <begin position="1"/>
        <end position="48"/>
    </location>
</feature>
<dbReference type="EMBL" id="JBJQOH010000006">
    <property type="protein sequence ID" value="KAL3682095.1"/>
    <property type="molecule type" value="Genomic_DNA"/>
</dbReference>
<gene>
    <name evidence="2" type="ORF">R1sor_000117</name>
</gene>
<sequence>MTQVRVVNDSQEELPMDNPDEADPEENTGDVAQDSEDSDPEVLDEAGRTLAVPDPLDLWHEQKHQLQDDLLCNGRPLVVYMDFQFDNSISGFHVHCR</sequence>
<dbReference type="Proteomes" id="UP001633002">
    <property type="component" value="Unassembled WGS sequence"/>
</dbReference>
<accession>A0ABD3GS68</accession>
<reference evidence="2 3" key="1">
    <citation type="submission" date="2024-09" db="EMBL/GenBank/DDBJ databases">
        <title>Chromosome-scale assembly of Riccia sorocarpa.</title>
        <authorList>
            <person name="Paukszto L."/>
        </authorList>
    </citation>
    <scope>NUCLEOTIDE SEQUENCE [LARGE SCALE GENOMIC DNA]</scope>
    <source>
        <strain evidence="2">LP-2024</strain>
        <tissue evidence="2">Aerial parts of the thallus</tissue>
    </source>
</reference>
<evidence type="ECO:0000313" key="3">
    <source>
        <dbReference type="Proteomes" id="UP001633002"/>
    </source>
</evidence>
<feature type="compositionally biased region" description="Acidic residues" evidence="1">
    <location>
        <begin position="10"/>
        <end position="44"/>
    </location>
</feature>